<keyword evidence="1" id="KW-0472">Membrane</keyword>
<dbReference type="EMBL" id="CACVBR010000081">
    <property type="protein sequence ID" value="CAA7197619.1"/>
    <property type="molecule type" value="Genomic_DNA"/>
</dbReference>
<keyword evidence="1" id="KW-0812">Transmembrane</keyword>
<feature type="transmembrane region" description="Helical" evidence="1">
    <location>
        <begin position="6"/>
        <end position="26"/>
    </location>
</feature>
<gene>
    <name evidence="2" type="ORF">CHRY9293_03692</name>
</gene>
<evidence type="ECO:0000313" key="2">
    <source>
        <dbReference type="EMBL" id="CAA7197619.1"/>
    </source>
</evidence>
<evidence type="ECO:0000256" key="1">
    <source>
        <dbReference type="SAM" id="Phobius"/>
    </source>
</evidence>
<reference evidence="2 3" key="1">
    <citation type="submission" date="2020-01" db="EMBL/GenBank/DDBJ databases">
        <authorList>
            <person name="Rodrigo-Torres L."/>
            <person name="Arahal R. D."/>
            <person name="Lucena T."/>
        </authorList>
    </citation>
    <scope>NUCLEOTIDE SEQUENCE [LARGE SCALE GENOMIC DNA]</scope>
    <source>
        <strain evidence="2 3">CECT 9293</strain>
    </source>
</reference>
<organism evidence="2 3">
    <name type="scientific">Chryseobacterium potabilaquae</name>
    <dbReference type="NCBI Taxonomy" id="2675057"/>
    <lineage>
        <taxon>Bacteria</taxon>
        <taxon>Pseudomonadati</taxon>
        <taxon>Bacteroidota</taxon>
        <taxon>Flavobacteriia</taxon>
        <taxon>Flavobacteriales</taxon>
        <taxon>Weeksellaceae</taxon>
        <taxon>Chryseobacterium group</taxon>
        <taxon>Chryseobacterium</taxon>
    </lineage>
</organism>
<dbReference type="Proteomes" id="UP000445144">
    <property type="component" value="Unassembled WGS sequence"/>
</dbReference>
<keyword evidence="3" id="KW-1185">Reference proteome</keyword>
<proteinExistence type="predicted"/>
<keyword evidence="1" id="KW-1133">Transmembrane helix</keyword>
<dbReference type="RefSeq" id="WP_162034262.1">
    <property type="nucleotide sequence ID" value="NZ_CACVBR010000081.1"/>
</dbReference>
<protein>
    <submittedName>
        <fullName evidence="2">Uncharacterized protein</fullName>
    </submittedName>
</protein>
<accession>A0A6N4XD04</accession>
<evidence type="ECO:0000313" key="3">
    <source>
        <dbReference type="Proteomes" id="UP000445144"/>
    </source>
</evidence>
<dbReference type="AlphaFoldDB" id="A0A6N4XD04"/>
<name>A0A6N4XD04_9FLAO</name>
<sequence length="165" mass="18882">MDEIFKYTIGPVLAIIGVGVGSLLNARLTRKQKIRDELFSYKVKAHVKIAEAVQMTRKDFGYAILVLDGEPLMPFDQSDYKGHILIASYFQQIHHENILFLDKATRQASKLFGDTIIGTSIAYDRYEKNKNDKNRLQILTQIGYIEVRGQALFDLLYKKIGLNKL</sequence>